<proteinExistence type="predicted"/>
<evidence type="ECO:0000256" key="2">
    <source>
        <dbReference type="ARBA" id="ARBA00023125"/>
    </source>
</evidence>
<dbReference type="InterPro" id="IPR036388">
    <property type="entry name" value="WH-like_DNA-bd_sf"/>
</dbReference>
<evidence type="ECO:0000259" key="4">
    <source>
        <dbReference type="Pfam" id="PF00392"/>
    </source>
</evidence>
<dbReference type="Pfam" id="PF00392">
    <property type="entry name" value="GntR"/>
    <property type="match status" value="1"/>
</dbReference>
<dbReference type="EMBL" id="JAMQAW010000044">
    <property type="protein sequence ID" value="MCM2392742.1"/>
    <property type="molecule type" value="Genomic_DNA"/>
</dbReference>
<evidence type="ECO:0000313" key="6">
    <source>
        <dbReference type="Proteomes" id="UP001431429"/>
    </source>
</evidence>
<protein>
    <submittedName>
        <fullName evidence="5">GntR family transcriptional regulator</fullName>
    </submittedName>
</protein>
<reference evidence="5" key="1">
    <citation type="submission" date="2022-06" db="EMBL/GenBank/DDBJ databases">
        <title>Genome public.</title>
        <authorList>
            <person name="Sun Q."/>
        </authorList>
    </citation>
    <scope>NUCLEOTIDE SEQUENCE</scope>
    <source>
        <strain evidence="5">CWNU-1</strain>
    </source>
</reference>
<evidence type="ECO:0000313" key="5">
    <source>
        <dbReference type="EMBL" id="MCM2392742.1"/>
    </source>
</evidence>
<feature type="domain" description="HTH gntR-type" evidence="4">
    <location>
        <begin position="12"/>
        <end position="53"/>
    </location>
</feature>
<comment type="caution">
    <text evidence="5">The sequence shown here is derived from an EMBL/GenBank/DDBJ whole genome shotgun (WGS) entry which is preliminary data.</text>
</comment>
<sequence>MNEGARVRLGFREIAATLRSEILDRRYPTASILPPEPELALKYEASRSLVNRA</sequence>
<accession>A0ABT0UVY1</accession>
<dbReference type="InterPro" id="IPR000524">
    <property type="entry name" value="Tscrpt_reg_HTH_GntR"/>
</dbReference>
<evidence type="ECO:0000256" key="3">
    <source>
        <dbReference type="ARBA" id="ARBA00023163"/>
    </source>
</evidence>
<gene>
    <name evidence="5" type="ORF">NBG84_31405</name>
</gene>
<dbReference type="Proteomes" id="UP001431429">
    <property type="component" value="Unassembled WGS sequence"/>
</dbReference>
<keyword evidence="1" id="KW-0805">Transcription regulation</keyword>
<dbReference type="SUPFAM" id="SSF46785">
    <property type="entry name" value="Winged helix' DNA-binding domain"/>
    <property type="match status" value="1"/>
</dbReference>
<evidence type="ECO:0000256" key="1">
    <source>
        <dbReference type="ARBA" id="ARBA00023015"/>
    </source>
</evidence>
<keyword evidence="3" id="KW-0804">Transcription</keyword>
<dbReference type="InterPro" id="IPR036390">
    <property type="entry name" value="WH_DNA-bd_sf"/>
</dbReference>
<organism evidence="5 6">
    <name type="scientific">Streptomyces albipurpureus</name>
    <dbReference type="NCBI Taxonomy" id="2897419"/>
    <lineage>
        <taxon>Bacteria</taxon>
        <taxon>Bacillati</taxon>
        <taxon>Actinomycetota</taxon>
        <taxon>Actinomycetes</taxon>
        <taxon>Kitasatosporales</taxon>
        <taxon>Streptomycetaceae</taxon>
        <taxon>Streptomyces</taxon>
    </lineage>
</organism>
<name>A0ABT0UVY1_9ACTN</name>
<keyword evidence="6" id="KW-1185">Reference proteome</keyword>
<keyword evidence="2" id="KW-0238">DNA-binding</keyword>
<dbReference type="RefSeq" id="WP_250923068.1">
    <property type="nucleotide sequence ID" value="NZ_JAMQAW010000044.1"/>
</dbReference>
<dbReference type="Gene3D" id="1.10.10.10">
    <property type="entry name" value="Winged helix-like DNA-binding domain superfamily/Winged helix DNA-binding domain"/>
    <property type="match status" value="1"/>
</dbReference>